<evidence type="ECO:0000313" key="2">
    <source>
        <dbReference type="Proteomes" id="UP001499988"/>
    </source>
</evidence>
<gene>
    <name evidence="1" type="ORF">GCM10023333_30200</name>
</gene>
<dbReference type="EMBL" id="BAABJZ010000094">
    <property type="protein sequence ID" value="GAA4894964.1"/>
    <property type="molecule type" value="Genomic_DNA"/>
</dbReference>
<comment type="caution">
    <text evidence="1">The sequence shown here is derived from an EMBL/GenBank/DDBJ whole genome shotgun (WGS) entry which is preliminary data.</text>
</comment>
<reference evidence="2" key="1">
    <citation type="journal article" date="2019" name="Int. J. Syst. Evol. Microbiol.">
        <title>The Global Catalogue of Microorganisms (GCM) 10K type strain sequencing project: providing services to taxonomists for standard genome sequencing and annotation.</title>
        <authorList>
            <consortium name="The Broad Institute Genomics Platform"/>
            <consortium name="The Broad Institute Genome Sequencing Center for Infectious Disease"/>
            <person name="Wu L."/>
            <person name="Ma J."/>
        </authorList>
    </citation>
    <scope>NUCLEOTIDE SEQUENCE [LARGE SCALE GENOMIC DNA]</scope>
    <source>
        <strain evidence="2">JCM 18401</strain>
    </source>
</reference>
<dbReference type="Proteomes" id="UP001499988">
    <property type="component" value="Unassembled WGS sequence"/>
</dbReference>
<dbReference type="Gene3D" id="3.40.228.10">
    <property type="entry name" value="Dimethylsulfoxide Reductase, domain 2"/>
    <property type="match status" value="1"/>
</dbReference>
<dbReference type="SUPFAM" id="SSF53706">
    <property type="entry name" value="Formate dehydrogenase/DMSO reductase, domains 1-3"/>
    <property type="match status" value="1"/>
</dbReference>
<sequence>MTQQRIELLSVVQNRISPLAPKPVTGDLLPFTALSAPDAQPNDLIVIFHCRHQPLPQLSAPSPQEIILLSPEPHPELGTHIAIQEGSHWALIDALLYVWLVELDSSPFDHHFIQQHVYGFAAEQAPANNELPWLSEADSYRGYLLGWPDAKPKTAEWAAKLTGLESSQIRALALTLAEAKTLRVVTADPALQQAQLLPLLRGHFRSPPLTAHSA</sequence>
<dbReference type="RefSeq" id="WP_345336277.1">
    <property type="nucleotide sequence ID" value="NZ_BAABJZ010000094.1"/>
</dbReference>
<accession>A0ABP9F757</accession>
<name>A0ABP9F757_9GAMM</name>
<proteinExistence type="predicted"/>
<protein>
    <submittedName>
        <fullName evidence="1">Uncharacterized protein</fullName>
    </submittedName>
</protein>
<evidence type="ECO:0000313" key="1">
    <source>
        <dbReference type="EMBL" id="GAA4894964.1"/>
    </source>
</evidence>
<organism evidence="1 2">
    <name type="scientific">Ferrimonas pelagia</name>
    <dbReference type="NCBI Taxonomy" id="1177826"/>
    <lineage>
        <taxon>Bacteria</taxon>
        <taxon>Pseudomonadati</taxon>
        <taxon>Pseudomonadota</taxon>
        <taxon>Gammaproteobacteria</taxon>
        <taxon>Alteromonadales</taxon>
        <taxon>Ferrimonadaceae</taxon>
        <taxon>Ferrimonas</taxon>
    </lineage>
</organism>
<keyword evidence="2" id="KW-1185">Reference proteome</keyword>